<sequence length="23" mass="2774">MCEKNLNLCFTPCIKGILRHFHR</sequence>
<protein>
    <submittedName>
        <fullName evidence="1">Uncharacterized protein</fullName>
    </submittedName>
</protein>
<reference evidence="1" key="1">
    <citation type="submission" date="2014-11" db="EMBL/GenBank/DDBJ databases">
        <authorList>
            <person name="Amaro Gonzalez C."/>
        </authorList>
    </citation>
    <scope>NUCLEOTIDE SEQUENCE</scope>
</reference>
<organism evidence="1">
    <name type="scientific">Anguilla anguilla</name>
    <name type="common">European freshwater eel</name>
    <name type="synonym">Muraena anguilla</name>
    <dbReference type="NCBI Taxonomy" id="7936"/>
    <lineage>
        <taxon>Eukaryota</taxon>
        <taxon>Metazoa</taxon>
        <taxon>Chordata</taxon>
        <taxon>Craniata</taxon>
        <taxon>Vertebrata</taxon>
        <taxon>Euteleostomi</taxon>
        <taxon>Actinopterygii</taxon>
        <taxon>Neopterygii</taxon>
        <taxon>Teleostei</taxon>
        <taxon>Anguilliformes</taxon>
        <taxon>Anguillidae</taxon>
        <taxon>Anguilla</taxon>
    </lineage>
</organism>
<dbReference type="AlphaFoldDB" id="A0A0E9SAN1"/>
<evidence type="ECO:0000313" key="1">
    <source>
        <dbReference type="EMBL" id="JAH37730.1"/>
    </source>
</evidence>
<reference evidence="1" key="2">
    <citation type="journal article" date="2015" name="Fish Shellfish Immunol.">
        <title>Early steps in the European eel (Anguilla anguilla)-Vibrio vulnificus interaction in the gills: Role of the RtxA13 toxin.</title>
        <authorList>
            <person name="Callol A."/>
            <person name="Pajuelo D."/>
            <person name="Ebbesson L."/>
            <person name="Teles M."/>
            <person name="MacKenzie S."/>
            <person name="Amaro C."/>
        </authorList>
    </citation>
    <scope>NUCLEOTIDE SEQUENCE</scope>
</reference>
<proteinExistence type="predicted"/>
<dbReference type="EMBL" id="GBXM01070847">
    <property type="protein sequence ID" value="JAH37730.1"/>
    <property type="molecule type" value="Transcribed_RNA"/>
</dbReference>
<name>A0A0E9SAN1_ANGAN</name>
<accession>A0A0E9SAN1</accession>